<feature type="domain" description="Ketoreductase" evidence="3">
    <location>
        <begin position="14"/>
        <end position="208"/>
    </location>
</feature>
<dbReference type="GO" id="GO:0016491">
    <property type="term" value="F:oxidoreductase activity"/>
    <property type="evidence" value="ECO:0007669"/>
    <property type="project" value="UniProtKB-KW"/>
</dbReference>
<evidence type="ECO:0000256" key="1">
    <source>
        <dbReference type="ARBA" id="ARBA00006484"/>
    </source>
</evidence>
<dbReference type="AlphaFoldDB" id="A0A329YME7"/>
<dbReference type="PRINTS" id="PR00080">
    <property type="entry name" value="SDRFAMILY"/>
</dbReference>
<protein>
    <submittedName>
        <fullName evidence="4">3-oxoacyl-ACP reductase</fullName>
    </submittedName>
</protein>
<dbReference type="SMART" id="SM00822">
    <property type="entry name" value="PKS_KR"/>
    <property type="match status" value="1"/>
</dbReference>
<dbReference type="OrthoDB" id="9789398at2"/>
<dbReference type="Pfam" id="PF13561">
    <property type="entry name" value="adh_short_C2"/>
    <property type="match status" value="1"/>
</dbReference>
<reference evidence="4 5" key="1">
    <citation type="submission" date="2018-06" db="EMBL/GenBank/DDBJ databases">
        <title>Whole Genome Sequence of an efficient microsymbiont, Rhizobium tropici.</title>
        <authorList>
            <person name="Srinivasan R."/>
            <person name="Singh H.V."/>
            <person name="Srivastava R."/>
            <person name="Kumari B."/>
            <person name="Radhakrishna A."/>
        </authorList>
    </citation>
    <scope>NUCLEOTIDE SEQUENCE [LARGE SCALE GENOMIC DNA]</scope>
    <source>
        <strain evidence="4 5">IGFRI Rhizo-19</strain>
    </source>
</reference>
<gene>
    <name evidence="4" type="ORF">DQ393_07315</name>
</gene>
<dbReference type="InterPro" id="IPR036291">
    <property type="entry name" value="NAD(P)-bd_dom_sf"/>
</dbReference>
<organism evidence="4 5">
    <name type="scientific">Rhizobium tropici</name>
    <dbReference type="NCBI Taxonomy" id="398"/>
    <lineage>
        <taxon>Bacteria</taxon>
        <taxon>Pseudomonadati</taxon>
        <taxon>Pseudomonadota</taxon>
        <taxon>Alphaproteobacteria</taxon>
        <taxon>Hyphomicrobiales</taxon>
        <taxon>Rhizobiaceae</taxon>
        <taxon>Rhizobium/Agrobacterium group</taxon>
        <taxon>Rhizobium</taxon>
    </lineage>
</organism>
<accession>A0A329YME7</accession>
<evidence type="ECO:0000256" key="2">
    <source>
        <dbReference type="ARBA" id="ARBA00023002"/>
    </source>
</evidence>
<dbReference type="Proteomes" id="UP000251205">
    <property type="component" value="Unassembled WGS sequence"/>
</dbReference>
<dbReference type="InterPro" id="IPR002347">
    <property type="entry name" value="SDR_fam"/>
</dbReference>
<dbReference type="PROSITE" id="PS00061">
    <property type="entry name" value="ADH_SHORT"/>
    <property type="match status" value="1"/>
</dbReference>
<dbReference type="FunFam" id="3.40.50.720:FF:000084">
    <property type="entry name" value="Short-chain dehydrogenase reductase"/>
    <property type="match status" value="1"/>
</dbReference>
<name>A0A329YME7_RHITR</name>
<dbReference type="InterPro" id="IPR057326">
    <property type="entry name" value="KR_dom"/>
</dbReference>
<comment type="similarity">
    <text evidence="1">Belongs to the short-chain dehydrogenases/reductases (SDR) family.</text>
</comment>
<evidence type="ECO:0000313" key="4">
    <source>
        <dbReference type="EMBL" id="RAX42090.1"/>
    </source>
</evidence>
<dbReference type="CDD" id="cd05233">
    <property type="entry name" value="SDR_c"/>
    <property type="match status" value="1"/>
</dbReference>
<dbReference type="InterPro" id="IPR020904">
    <property type="entry name" value="Sc_DH/Rdtase_CS"/>
</dbReference>
<dbReference type="PANTHER" id="PTHR43639">
    <property type="entry name" value="OXIDOREDUCTASE, SHORT-CHAIN DEHYDROGENASE/REDUCTASE FAMILY (AFU_ORTHOLOGUE AFUA_5G02870)"/>
    <property type="match status" value="1"/>
</dbReference>
<evidence type="ECO:0000259" key="3">
    <source>
        <dbReference type="SMART" id="SM00822"/>
    </source>
</evidence>
<dbReference type="Gene3D" id="3.40.50.720">
    <property type="entry name" value="NAD(P)-binding Rossmann-like Domain"/>
    <property type="match status" value="1"/>
</dbReference>
<keyword evidence="2" id="KW-0560">Oxidoreductase</keyword>
<dbReference type="PRINTS" id="PR00081">
    <property type="entry name" value="GDHRDH"/>
</dbReference>
<evidence type="ECO:0000313" key="5">
    <source>
        <dbReference type="Proteomes" id="UP000251205"/>
    </source>
</evidence>
<comment type="caution">
    <text evidence="4">The sequence shown here is derived from an EMBL/GenBank/DDBJ whole genome shotgun (WGS) entry which is preliminary data.</text>
</comment>
<sequence>MVETHAQFPDLKDRTVLVTGGGSGIGAALVEGFAKQSAKVAFIDVAEEPSRALAAKLSTESAHPVIFYHADLRDVGAIKSTVAAVESDLGPIRVLVNNAAWDDRHDIDTTTEEYWDNNQAINLKQVFFVSQAAVPGMRAAGGGAIINFSSIVFKTSPPQLSSYAAAKSGILGLTKSFAGRFGPENVRVNAVLPGMVVTKRQLDLWLTEEGMAETIDRQCLKRVLSADDLVGPVLFLASDCSGGMTGQAITVDGGIY</sequence>
<dbReference type="SUPFAM" id="SSF51735">
    <property type="entry name" value="NAD(P)-binding Rossmann-fold domains"/>
    <property type="match status" value="1"/>
</dbReference>
<dbReference type="PANTHER" id="PTHR43639:SF1">
    <property type="entry name" value="SHORT-CHAIN DEHYDROGENASE_REDUCTASE FAMILY PROTEIN"/>
    <property type="match status" value="1"/>
</dbReference>
<dbReference type="EMBL" id="QMKK01000024">
    <property type="protein sequence ID" value="RAX42090.1"/>
    <property type="molecule type" value="Genomic_DNA"/>
</dbReference>
<proteinExistence type="inferred from homology"/>